<reference evidence="1 2" key="1">
    <citation type="submission" date="2018-09" db="EMBL/GenBank/DDBJ databases">
        <title>Comparative genomics of Leucobacter spp.</title>
        <authorList>
            <person name="Reis A.C."/>
            <person name="Kolvenbach B.A."/>
            <person name="Corvini P.F.X."/>
            <person name="Nunes O.C."/>
        </authorList>
    </citation>
    <scope>NUCLEOTIDE SEQUENCE [LARGE SCALE GENOMIC DNA]</scope>
    <source>
        <strain evidence="1 2">L-1</strain>
    </source>
</reference>
<sequence>MPEKPEVEFWFDPICPWCWMTSRWASEVAEARGFEITWHPISLAILNEGNEPNDHTPHHLAGQRLGRVVEAARVAHGQDVVGPLYTAFGARIHPGARTDTDAIIAEALAELGLDAALAAAADTEASDATLRANTDHAMAIAGPDVGVPIISVNGNAFFGPVVTPAPTGETALRLWDGIVAAASVPGFYELKRGRSAGPQF</sequence>
<proteinExistence type="predicted"/>
<protein>
    <submittedName>
        <fullName evidence="1">Disulfide bond formation protein DsbA</fullName>
    </submittedName>
</protein>
<organism evidence="1 2">
    <name type="scientific">Leucobacter chromiireducens subsp. chromiireducens</name>
    <dbReference type="NCBI Taxonomy" id="660067"/>
    <lineage>
        <taxon>Bacteria</taxon>
        <taxon>Bacillati</taxon>
        <taxon>Actinomycetota</taxon>
        <taxon>Actinomycetes</taxon>
        <taxon>Micrococcales</taxon>
        <taxon>Microbacteriaceae</taxon>
        <taxon>Leucobacter</taxon>
    </lineage>
</organism>
<evidence type="ECO:0000313" key="2">
    <source>
        <dbReference type="Proteomes" id="UP001646141"/>
    </source>
</evidence>
<dbReference type="InterPro" id="IPR036249">
    <property type="entry name" value="Thioredoxin-like_sf"/>
</dbReference>
<dbReference type="Gene3D" id="3.40.30.10">
    <property type="entry name" value="Glutaredoxin"/>
    <property type="match status" value="1"/>
</dbReference>
<gene>
    <name evidence="1" type="ORF">D3226_12890</name>
</gene>
<dbReference type="Proteomes" id="UP001646141">
    <property type="component" value="Unassembled WGS sequence"/>
</dbReference>
<dbReference type="EMBL" id="QYAD01000005">
    <property type="protein sequence ID" value="MBL3690839.1"/>
    <property type="molecule type" value="Genomic_DNA"/>
</dbReference>
<dbReference type="CDD" id="cd02972">
    <property type="entry name" value="DsbA_family"/>
    <property type="match status" value="1"/>
</dbReference>
<evidence type="ECO:0000313" key="1">
    <source>
        <dbReference type="EMBL" id="MBL3690839.1"/>
    </source>
</evidence>
<name>A0ABS1SRQ9_9MICO</name>
<comment type="caution">
    <text evidence="1">The sequence shown here is derived from an EMBL/GenBank/DDBJ whole genome shotgun (WGS) entry which is preliminary data.</text>
</comment>
<dbReference type="Pfam" id="PF22234">
    <property type="entry name" value="Rv2466c-like"/>
    <property type="match status" value="1"/>
</dbReference>
<accession>A0ABS1SRQ9</accession>
<dbReference type="SUPFAM" id="SSF52833">
    <property type="entry name" value="Thioredoxin-like"/>
    <property type="match status" value="1"/>
</dbReference>
<keyword evidence="2" id="KW-1185">Reference proteome</keyword>
<dbReference type="InterPro" id="IPR053977">
    <property type="entry name" value="Rv2466c-like"/>
</dbReference>